<dbReference type="AlphaFoldDB" id="A0A7W5DYH7"/>
<feature type="region of interest" description="Disordered" evidence="1">
    <location>
        <begin position="69"/>
        <end position="112"/>
    </location>
</feature>
<sequence>MRIPSELHGEPLYGRTRNRQPGPPARQSWRRVIRLTIVLALVVVVMRQASRPGVYQVFFPETARQVAVAPSGKMKESTRRLTANGASFQPGSESASNEQAATESNTTPDRLTPEVRQRFERWVNAKSEDELTATLASWLKGDKMAAEDNEGSVVDTEREAAFLVLTIQQKLIESAKDGTVWRAADGPALLATLAMHRSEGVRRDELLPIRTPAAVAGVLPLLQQPEVYRGDRLIARGEIVRIERVAAPDNVYGLERYWNLWLLPLDASRRPWMVVVADLPKTFDALLSIADHDHSESSADSDKQTFPVGAPRPIVEVEGEFIKRLSYQSEAGAELTPVIVGHVSSYLANGNPVMNAAIRAADPSTRTREDQDEEIPLWWIVAGSVTAGLLFSVWVMWRTAVLNRQLRERRRRNEVVLSLLVVIGSMAGGSHLSAQSLADLLPGYDQQRMKDIARPAQPSLDDPGINIDEIAKLVFRMDRLSDAVLQERLRKSESLAVLGDAVSVDEAIVDSRSLTVSSTLQEYLNIDWIEMVELSPIDGVPRVLLARSFAKAAEPGDRVFGVAVRIRRPDGDGQDELIVDVAGRLGWIPSQPASPADEVLSIEGVDLGRLADVVSLDREPLSEADSSVFYPMIGAAASVSDLASQSDQLADAVRRMRSSVTNASPVDLLQNPKGFTGEWIRLQVETVRITRVAVETQQRQREIGSDHYYEIDAIGDLGKVQLQIEVPDGDPVVMENRYPVTIVTAEVPEFLTGDSGDGEQLVTTINRAIRVEGFFYRLWSYESDFMKQRGGKQFAPLVIAGVIEDLRPNSGDPMGVQAIGQIAAVAIVAAILAVVAFHFITRRGDRASRKRRY</sequence>
<accession>A0A7W5DYH7</accession>
<name>A0A7W5DYH7_9BACT</name>
<feature type="transmembrane region" description="Helical" evidence="2">
    <location>
        <begin position="415"/>
        <end position="434"/>
    </location>
</feature>
<feature type="region of interest" description="Disordered" evidence="1">
    <location>
        <begin position="1"/>
        <end position="27"/>
    </location>
</feature>
<feature type="transmembrane region" description="Helical" evidence="2">
    <location>
        <begin position="377"/>
        <end position="395"/>
    </location>
</feature>
<evidence type="ECO:0000256" key="1">
    <source>
        <dbReference type="SAM" id="MobiDB-lite"/>
    </source>
</evidence>
<evidence type="ECO:0000313" key="4">
    <source>
        <dbReference type="Proteomes" id="UP000536179"/>
    </source>
</evidence>
<evidence type="ECO:0000256" key="2">
    <source>
        <dbReference type="SAM" id="Phobius"/>
    </source>
</evidence>
<dbReference type="EMBL" id="JACHXU010000008">
    <property type="protein sequence ID" value="MBB3206849.1"/>
    <property type="molecule type" value="Genomic_DNA"/>
</dbReference>
<proteinExistence type="predicted"/>
<reference evidence="3 4" key="1">
    <citation type="submission" date="2020-08" db="EMBL/GenBank/DDBJ databases">
        <title>Genomic Encyclopedia of Type Strains, Phase III (KMG-III): the genomes of soil and plant-associated and newly described type strains.</title>
        <authorList>
            <person name="Whitman W."/>
        </authorList>
    </citation>
    <scope>NUCLEOTIDE SEQUENCE [LARGE SCALE GENOMIC DNA]</scope>
    <source>
        <strain evidence="3 4">CECT 8075</strain>
    </source>
</reference>
<keyword evidence="2" id="KW-1133">Transmembrane helix</keyword>
<protein>
    <submittedName>
        <fullName evidence="3">Uncharacterized protein</fullName>
    </submittedName>
</protein>
<comment type="caution">
    <text evidence="3">The sequence shown here is derived from an EMBL/GenBank/DDBJ whole genome shotgun (WGS) entry which is preliminary data.</text>
</comment>
<keyword evidence="2" id="KW-0472">Membrane</keyword>
<organism evidence="3 4">
    <name type="scientific">Aporhodopirellula rubra</name>
    <dbReference type="NCBI Taxonomy" id="980271"/>
    <lineage>
        <taxon>Bacteria</taxon>
        <taxon>Pseudomonadati</taxon>
        <taxon>Planctomycetota</taxon>
        <taxon>Planctomycetia</taxon>
        <taxon>Pirellulales</taxon>
        <taxon>Pirellulaceae</taxon>
        <taxon>Aporhodopirellula</taxon>
    </lineage>
</organism>
<feature type="compositionally biased region" description="Polar residues" evidence="1">
    <location>
        <begin position="80"/>
        <end position="109"/>
    </location>
</feature>
<gene>
    <name evidence="3" type="ORF">FHS27_002663</name>
</gene>
<dbReference type="Proteomes" id="UP000536179">
    <property type="component" value="Unassembled WGS sequence"/>
</dbReference>
<dbReference type="RefSeq" id="WP_246419695.1">
    <property type="nucleotide sequence ID" value="NZ_JACHXU010000008.1"/>
</dbReference>
<keyword evidence="2" id="KW-0812">Transmembrane</keyword>
<evidence type="ECO:0000313" key="3">
    <source>
        <dbReference type="EMBL" id="MBB3206849.1"/>
    </source>
</evidence>
<keyword evidence="4" id="KW-1185">Reference proteome</keyword>
<feature type="transmembrane region" description="Helical" evidence="2">
    <location>
        <begin position="818"/>
        <end position="841"/>
    </location>
</feature>